<dbReference type="InterPro" id="IPR036390">
    <property type="entry name" value="WH_DNA-bd_sf"/>
</dbReference>
<dbReference type="HOGENOM" id="CLU_083287_4_1_5"/>
<dbReference type="InterPro" id="IPR036388">
    <property type="entry name" value="WH-like_DNA-bd_sf"/>
</dbReference>
<dbReference type="Proteomes" id="UP000008130">
    <property type="component" value="Chromosome"/>
</dbReference>
<dbReference type="PRINTS" id="PR00598">
    <property type="entry name" value="HTHMARR"/>
</dbReference>
<dbReference type="InterPro" id="IPR000835">
    <property type="entry name" value="HTH_MarR-typ"/>
</dbReference>
<evidence type="ECO:0000313" key="5">
    <source>
        <dbReference type="EMBL" id="ADZ71290.1"/>
    </source>
</evidence>
<dbReference type="SMART" id="SM00347">
    <property type="entry name" value="HTH_MARR"/>
    <property type="match status" value="1"/>
</dbReference>
<organism evidence="5 6">
    <name type="scientific">Polymorphum gilvum (strain LMG 25793 / CGMCC 1.9160 / SL003B-26A1)</name>
    <dbReference type="NCBI Taxonomy" id="991905"/>
    <lineage>
        <taxon>Bacteria</taxon>
        <taxon>Pseudomonadati</taxon>
        <taxon>Pseudomonadota</taxon>
        <taxon>Alphaproteobacteria</taxon>
        <taxon>Rhodobacterales</taxon>
        <taxon>Paracoccaceae</taxon>
        <taxon>Polymorphum</taxon>
    </lineage>
</organism>
<sequence>MDQTIAPPLTADKVEMGQLEVSLGFLLRVSQLRVFEYFYKEIGHLGLKPGEFSVLWLIYCNPGIRQGILAQRLMIKNAHMTKLVRAFESDGYIMRTIPDHDRRAVELDLTPMGREFVARHRSDFFGYIGSLDSHLSADEKNELIRLLRKFSGLDREETK</sequence>
<dbReference type="EMBL" id="CP002568">
    <property type="protein sequence ID" value="ADZ71290.1"/>
    <property type="molecule type" value="Genomic_DNA"/>
</dbReference>
<feature type="domain" description="HTH marR-type" evidence="4">
    <location>
        <begin position="20"/>
        <end position="152"/>
    </location>
</feature>
<dbReference type="eggNOG" id="COG1846">
    <property type="taxonomic scope" value="Bacteria"/>
</dbReference>
<dbReference type="PROSITE" id="PS50995">
    <property type="entry name" value="HTH_MARR_2"/>
    <property type="match status" value="1"/>
</dbReference>
<evidence type="ECO:0000259" key="4">
    <source>
        <dbReference type="PROSITE" id="PS50995"/>
    </source>
</evidence>
<keyword evidence="2" id="KW-0238">DNA-binding</keyword>
<dbReference type="GO" id="GO:0003700">
    <property type="term" value="F:DNA-binding transcription factor activity"/>
    <property type="evidence" value="ECO:0007669"/>
    <property type="project" value="InterPro"/>
</dbReference>
<dbReference type="RefSeq" id="WP_013653604.1">
    <property type="nucleotide sequence ID" value="NC_015259.1"/>
</dbReference>
<evidence type="ECO:0000313" key="6">
    <source>
        <dbReference type="Proteomes" id="UP000008130"/>
    </source>
</evidence>
<dbReference type="Gene3D" id="1.10.10.10">
    <property type="entry name" value="Winged helix-like DNA-binding domain superfamily/Winged helix DNA-binding domain"/>
    <property type="match status" value="1"/>
</dbReference>
<dbReference type="STRING" id="991905.SL003B_2868"/>
<reference evidence="5 6" key="1">
    <citation type="journal article" date="2011" name="J. Bacteriol.">
        <title>Complete genome sequence of Polymorphum gilvum SL003B-26A1T, a crude oil-degrading bacterium from oil-polluted saline soil.</title>
        <authorList>
            <person name="Li S.G."/>
            <person name="Tang Y.Q."/>
            <person name="Nie Y."/>
            <person name="Cai M."/>
            <person name="Wu X.L."/>
        </authorList>
    </citation>
    <scope>NUCLEOTIDE SEQUENCE [LARGE SCALE GENOMIC DNA]</scope>
    <source>
        <strain evidence="6">LMG 25793 / CGMCC 1.9160 / SL003B-26A1</strain>
    </source>
</reference>
<accession>F2J6B7</accession>
<evidence type="ECO:0000256" key="3">
    <source>
        <dbReference type="ARBA" id="ARBA00023163"/>
    </source>
</evidence>
<dbReference type="PANTHER" id="PTHR42756:SF1">
    <property type="entry name" value="TRANSCRIPTIONAL REPRESSOR OF EMRAB OPERON"/>
    <property type="match status" value="1"/>
</dbReference>
<protein>
    <submittedName>
        <fullName evidence="5">Transcriptional regulator, MarR family</fullName>
    </submittedName>
</protein>
<evidence type="ECO:0000256" key="1">
    <source>
        <dbReference type="ARBA" id="ARBA00023015"/>
    </source>
</evidence>
<keyword evidence="3" id="KW-0804">Transcription</keyword>
<evidence type="ECO:0000256" key="2">
    <source>
        <dbReference type="ARBA" id="ARBA00023125"/>
    </source>
</evidence>
<dbReference type="PATRIC" id="fig|991905.3.peg.2942"/>
<dbReference type="KEGG" id="pgv:SL003B_2868"/>
<dbReference type="AlphaFoldDB" id="F2J6B7"/>
<keyword evidence="6" id="KW-1185">Reference proteome</keyword>
<gene>
    <name evidence="5" type="ordered locus">SL003B_2868</name>
</gene>
<dbReference type="PANTHER" id="PTHR42756">
    <property type="entry name" value="TRANSCRIPTIONAL REGULATOR, MARR"/>
    <property type="match status" value="1"/>
</dbReference>
<dbReference type="GO" id="GO:0003677">
    <property type="term" value="F:DNA binding"/>
    <property type="evidence" value="ECO:0007669"/>
    <property type="project" value="UniProtKB-KW"/>
</dbReference>
<keyword evidence="1" id="KW-0805">Transcription regulation</keyword>
<proteinExistence type="predicted"/>
<dbReference type="OrthoDB" id="7269152at2"/>
<dbReference type="Pfam" id="PF01047">
    <property type="entry name" value="MarR"/>
    <property type="match status" value="1"/>
</dbReference>
<name>F2J6B7_POLGS</name>
<dbReference type="SUPFAM" id="SSF46785">
    <property type="entry name" value="Winged helix' DNA-binding domain"/>
    <property type="match status" value="1"/>
</dbReference>